<evidence type="ECO:0000256" key="2">
    <source>
        <dbReference type="SAM" id="MobiDB-lite"/>
    </source>
</evidence>
<keyword evidence="3" id="KW-0472">Membrane</keyword>
<dbReference type="InterPro" id="IPR002486">
    <property type="entry name" value="Col_cuticle_N"/>
</dbReference>
<evidence type="ECO:0000256" key="3">
    <source>
        <dbReference type="SAM" id="Phobius"/>
    </source>
</evidence>
<accession>A0A915I5J7</accession>
<organism evidence="5 6">
    <name type="scientific">Romanomermis culicivorax</name>
    <name type="common">Nematode worm</name>
    <dbReference type="NCBI Taxonomy" id="13658"/>
    <lineage>
        <taxon>Eukaryota</taxon>
        <taxon>Metazoa</taxon>
        <taxon>Ecdysozoa</taxon>
        <taxon>Nematoda</taxon>
        <taxon>Enoplea</taxon>
        <taxon>Dorylaimia</taxon>
        <taxon>Mermithida</taxon>
        <taxon>Mermithoidea</taxon>
        <taxon>Mermithidae</taxon>
        <taxon>Romanomermis</taxon>
    </lineage>
</organism>
<dbReference type="Proteomes" id="UP000887565">
    <property type="component" value="Unplaced"/>
</dbReference>
<keyword evidence="5" id="KW-1185">Reference proteome</keyword>
<dbReference type="OMA" id="QMIYRCV"/>
<feature type="domain" description="Nematode cuticle collagen N-terminal" evidence="4">
    <location>
        <begin position="23"/>
        <end position="66"/>
    </location>
</feature>
<dbReference type="WBParaSite" id="nRc.2.0.1.t09125-RA">
    <property type="protein sequence ID" value="nRc.2.0.1.t09125-RA"/>
    <property type="gene ID" value="nRc.2.0.1.g09125"/>
</dbReference>
<dbReference type="GO" id="GO:0042302">
    <property type="term" value="F:structural constituent of cuticle"/>
    <property type="evidence" value="ECO:0007669"/>
    <property type="project" value="InterPro"/>
</dbReference>
<proteinExistence type="predicted"/>
<keyword evidence="3" id="KW-0812">Transmembrane</keyword>
<dbReference type="PANTHER" id="PTHR24637">
    <property type="entry name" value="COLLAGEN"/>
    <property type="match status" value="1"/>
</dbReference>
<keyword evidence="3" id="KW-1133">Transmembrane helix</keyword>
<dbReference type="PANTHER" id="PTHR24637:SF351">
    <property type="entry name" value="CUTICLE COLLAGEN DPY-10"/>
    <property type="match status" value="1"/>
</dbReference>
<keyword evidence="1" id="KW-0677">Repeat</keyword>
<name>A0A915I5J7_ROMCU</name>
<dbReference type="AlphaFoldDB" id="A0A915I5J7"/>
<dbReference type="Pfam" id="PF01484">
    <property type="entry name" value="Col_cuticle_N"/>
    <property type="match status" value="1"/>
</dbReference>
<feature type="transmembrane region" description="Helical" evidence="3">
    <location>
        <begin position="12"/>
        <end position="40"/>
    </location>
</feature>
<feature type="compositionally biased region" description="Low complexity" evidence="2">
    <location>
        <begin position="110"/>
        <end position="121"/>
    </location>
</feature>
<protein>
    <submittedName>
        <fullName evidence="6">Nematode cuticle collagen N-terminal domain-containing protein</fullName>
    </submittedName>
</protein>
<evidence type="ECO:0000259" key="4">
    <source>
        <dbReference type="Pfam" id="PF01484"/>
    </source>
</evidence>
<evidence type="ECO:0000313" key="6">
    <source>
        <dbReference type="WBParaSite" id="nRc.2.0.1.t09125-RA"/>
    </source>
</evidence>
<feature type="region of interest" description="Disordered" evidence="2">
    <location>
        <begin position="100"/>
        <end position="207"/>
    </location>
</feature>
<evidence type="ECO:0000313" key="5">
    <source>
        <dbReference type="Proteomes" id="UP000887565"/>
    </source>
</evidence>
<sequence>MLIRSTYDRKNRIYRLISLLQIGSSLLSVLIVSIVVPLLYNSVRQTIEYVDNEVAFCEISSQEALTEYVGLYHFLPKRNRTVRQYGVPVVLSAPPPGECPEYSTFLDFQGTDGTPGDAGDSGPPGPDGFKGIPGMPGDKGPTPDGHVQPGPPGDVGEQGPVGPPGSPGLPGRDGPIGKMGEKGWPGDSGEPGEQGYPGIEGSMGVEGPPGNPGECVCKHVDNVVVAEAYQPVPAYPSYGQPPAVASGGVLHDAPELMARTPDGNAPQDYVHIGLIRTTKLSPSQKNRP</sequence>
<reference evidence="6" key="1">
    <citation type="submission" date="2022-11" db="UniProtKB">
        <authorList>
            <consortium name="WormBaseParasite"/>
        </authorList>
    </citation>
    <scope>IDENTIFICATION</scope>
</reference>
<evidence type="ECO:0000256" key="1">
    <source>
        <dbReference type="ARBA" id="ARBA00022737"/>
    </source>
</evidence>